<dbReference type="Gene3D" id="3.40.50.12580">
    <property type="match status" value="1"/>
</dbReference>
<evidence type="ECO:0000256" key="2">
    <source>
        <dbReference type="ARBA" id="ARBA00010488"/>
    </source>
</evidence>
<evidence type="ECO:0000313" key="7">
    <source>
        <dbReference type="EMBL" id="TCU55685.1"/>
    </source>
</evidence>
<evidence type="ECO:0000256" key="1">
    <source>
        <dbReference type="ARBA" id="ARBA00004202"/>
    </source>
</evidence>
<protein>
    <submittedName>
        <fullName evidence="7">CDP-ribitol ribitolphosphotransferase</fullName>
    </submittedName>
</protein>
<comment type="subcellular location">
    <subcellularLocation>
        <location evidence="1">Cell membrane</location>
        <topology evidence="1">Peripheral membrane protein</topology>
    </subcellularLocation>
</comment>
<keyword evidence="5" id="KW-0777">Teichoic acid biosynthesis</keyword>
<dbReference type="RefSeq" id="WP_132225430.1">
    <property type="nucleotide sequence ID" value="NZ_JADPGE010000029.1"/>
</dbReference>
<dbReference type="AlphaFoldDB" id="A0A4V2VJE4"/>
<dbReference type="PANTHER" id="PTHR37316">
    <property type="entry name" value="TEICHOIC ACID GLYCEROL-PHOSPHATE PRIMASE"/>
    <property type="match status" value="1"/>
</dbReference>
<gene>
    <name evidence="7" type="ORF">EDD61_12116</name>
</gene>
<dbReference type="Gene3D" id="3.40.50.11820">
    <property type="match status" value="1"/>
</dbReference>
<dbReference type="InterPro" id="IPR043149">
    <property type="entry name" value="TagF_N"/>
</dbReference>
<evidence type="ECO:0000313" key="8">
    <source>
        <dbReference type="Proteomes" id="UP000295773"/>
    </source>
</evidence>
<evidence type="ECO:0000256" key="4">
    <source>
        <dbReference type="ARBA" id="ARBA00022679"/>
    </source>
</evidence>
<dbReference type="GO" id="GO:0005886">
    <property type="term" value="C:plasma membrane"/>
    <property type="evidence" value="ECO:0007669"/>
    <property type="project" value="UniProtKB-SubCell"/>
</dbReference>
<keyword evidence="6" id="KW-0472">Membrane</keyword>
<keyword evidence="8" id="KW-1185">Reference proteome</keyword>
<dbReference type="GO" id="GO:0047355">
    <property type="term" value="F:CDP-glycerol glycerophosphotransferase activity"/>
    <property type="evidence" value="ECO:0007669"/>
    <property type="project" value="InterPro"/>
</dbReference>
<comment type="caution">
    <text evidence="7">The sequence shown here is derived from an EMBL/GenBank/DDBJ whole genome shotgun (WGS) entry which is preliminary data.</text>
</comment>
<evidence type="ECO:0000256" key="6">
    <source>
        <dbReference type="ARBA" id="ARBA00023136"/>
    </source>
</evidence>
<dbReference type="EMBL" id="SMBP01000021">
    <property type="protein sequence ID" value="TCU55685.1"/>
    <property type="molecule type" value="Genomic_DNA"/>
</dbReference>
<comment type="similarity">
    <text evidence="2">Belongs to the CDP-glycerol glycerophosphotransferase family.</text>
</comment>
<dbReference type="InterPro" id="IPR051612">
    <property type="entry name" value="Teichoic_Acid_Biosynth"/>
</dbReference>
<evidence type="ECO:0000256" key="5">
    <source>
        <dbReference type="ARBA" id="ARBA00022944"/>
    </source>
</evidence>
<keyword evidence="4 7" id="KW-0808">Transferase</keyword>
<name>A0A4V2VJE4_9FIRM</name>
<dbReference type="InterPro" id="IPR007554">
    <property type="entry name" value="Glycerophosphate_synth"/>
</dbReference>
<organism evidence="7 8">
    <name type="scientific">Longicatena caecimuris</name>
    <dbReference type="NCBI Taxonomy" id="1796635"/>
    <lineage>
        <taxon>Bacteria</taxon>
        <taxon>Bacillati</taxon>
        <taxon>Bacillota</taxon>
        <taxon>Erysipelotrichia</taxon>
        <taxon>Erysipelotrichales</taxon>
        <taxon>Erysipelotrichaceae</taxon>
        <taxon>Longicatena</taxon>
    </lineage>
</organism>
<dbReference type="InterPro" id="IPR043148">
    <property type="entry name" value="TagF_C"/>
</dbReference>
<sequence>MQAIIKLGTAALNVLYFFIKLLPVKNKVVMISRQSNTPSIDFILLKKALQQQDASVDVVFLCHTLDGGLKSSYKDKIKYAFHMLKQMKEIASSKVVVLDTYCIVISLLKHRRSLKIIQMWHSIGTMKKFGYTALDTAEGTSTKIATAMRMHEQYSYVFASSPAYQADLAKGFHCPEDIVRIYPLPRVDILTDASYKQEMRKKLYQKYPILKEKQVILYVPTFRKKETMMQTYVDKLCDALYDDQILVVKRHPLSKLTIHNPHVLVDTSFTSFDMLFVADAVISDYSCIIYEAALLNIPLYFYNFDMQNYTGKRGLAIDYENELPGVISKDPKVIIDSIEKEPYDMDELQRFCKKYVVYDGNTSLHIADFILNLMKEGNDAHE</sequence>
<proteinExistence type="inferred from homology"/>
<dbReference type="PANTHER" id="PTHR37316:SF3">
    <property type="entry name" value="TEICHOIC ACID GLYCEROL-PHOSPHATE TRANSFERASE"/>
    <property type="match status" value="1"/>
</dbReference>
<dbReference type="Proteomes" id="UP000295773">
    <property type="component" value="Unassembled WGS sequence"/>
</dbReference>
<dbReference type="Pfam" id="PF04464">
    <property type="entry name" value="Glyphos_transf"/>
    <property type="match status" value="1"/>
</dbReference>
<dbReference type="SUPFAM" id="SSF53756">
    <property type="entry name" value="UDP-Glycosyltransferase/glycogen phosphorylase"/>
    <property type="match status" value="1"/>
</dbReference>
<dbReference type="GO" id="GO:0019350">
    <property type="term" value="P:teichoic acid biosynthetic process"/>
    <property type="evidence" value="ECO:0007669"/>
    <property type="project" value="UniProtKB-KW"/>
</dbReference>
<evidence type="ECO:0000256" key="3">
    <source>
        <dbReference type="ARBA" id="ARBA00022475"/>
    </source>
</evidence>
<accession>A0A4V2VJE4</accession>
<reference evidence="7 8" key="1">
    <citation type="submission" date="2019-03" db="EMBL/GenBank/DDBJ databases">
        <title>Genomic Encyclopedia of Type Strains, Phase IV (KMG-IV): sequencing the most valuable type-strain genomes for metagenomic binning, comparative biology and taxonomic classification.</title>
        <authorList>
            <person name="Goeker M."/>
        </authorList>
    </citation>
    <scope>NUCLEOTIDE SEQUENCE [LARGE SCALE GENOMIC DNA]</scope>
    <source>
        <strain evidence="7 8">DSM 29481</strain>
    </source>
</reference>
<keyword evidence="3" id="KW-1003">Cell membrane</keyword>